<organism evidence="1 2">
    <name type="scientific">Morganella morganii subsp. morganii KT</name>
    <dbReference type="NCBI Taxonomy" id="1124991"/>
    <lineage>
        <taxon>Bacteria</taxon>
        <taxon>Pseudomonadati</taxon>
        <taxon>Pseudomonadota</taxon>
        <taxon>Gammaproteobacteria</taxon>
        <taxon>Enterobacterales</taxon>
        <taxon>Morganellaceae</taxon>
        <taxon>Morganella</taxon>
    </lineage>
</organism>
<reference evidence="1 2" key="1">
    <citation type="journal article" date="2012" name="BMC Genomics">
        <title>Whole-genome sequencing and identification of Morganella morganii KT pathogenicity-related genes.</title>
        <authorList>
            <person name="Chen Y.T."/>
            <person name="Peng H.L."/>
            <person name="Shia W.C."/>
            <person name="Hsu F.R."/>
            <person name="Ken C.F."/>
            <person name="Tsao Y.M."/>
            <person name="Chen C.H."/>
            <person name="Liu C.E."/>
            <person name="Hsieh M.F."/>
            <person name="Chen H.C."/>
            <person name="Tang C.Y."/>
            <person name="Ku T.H."/>
        </authorList>
    </citation>
    <scope>NUCLEOTIDE SEQUENCE [LARGE SCALE GENOMIC DNA]</scope>
    <source>
        <strain evidence="1 2">KT</strain>
    </source>
</reference>
<dbReference type="RefSeq" id="WP_015422853.1">
    <property type="nucleotide sequence ID" value="NC_020418.1"/>
</dbReference>
<dbReference type="EMBL" id="CP004345">
    <property type="protein sequence ID" value="AGG31858.1"/>
    <property type="molecule type" value="Genomic_DNA"/>
</dbReference>
<evidence type="ECO:0000313" key="1">
    <source>
        <dbReference type="EMBL" id="AGG31858.1"/>
    </source>
</evidence>
<evidence type="ECO:0000313" key="2">
    <source>
        <dbReference type="Proteomes" id="UP000011834"/>
    </source>
</evidence>
<dbReference type="eggNOG" id="ENOG502ZFVH">
    <property type="taxonomic scope" value="Bacteria"/>
</dbReference>
<dbReference type="KEGG" id="mmk:MU9_2813"/>
<dbReference type="AlphaFoldDB" id="M1SIE2"/>
<sequence length="83" mass="9615">MTRPVPVFIPAEQSETDNAVVIECVIKQNRMDERRAVADRYASRMRTFAAIAIRDKLDCYQMALLLESEASESERQIQEWSHV</sequence>
<protein>
    <submittedName>
        <fullName evidence="1">Uncharacterized protein</fullName>
    </submittedName>
</protein>
<proteinExistence type="predicted"/>
<accession>M1SIE2</accession>
<dbReference type="HOGENOM" id="CLU_189951_0_0_6"/>
<keyword evidence="2" id="KW-1185">Reference proteome</keyword>
<gene>
    <name evidence="1" type="ORF">MU9_2813</name>
</gene>
<name>M1SIE2_MORMO</name>
<dbReference type="Proteomes" id="UP000011834">
    <property type="component" value="Chromosome"/>
</dbReference>